<dbReference type="InterPro" id="IPR050811">
    <property type="entry name" value="Phosphate_ABC_transporter"/>
</dbReference>
<evidence type="ECO:0000259" key="3">
    <source>
        <dbReference type="Pfam" id="PF12849"/>
    </source>
</evidence>
<dbReference type="Pfam" id="PF12849">
    <property type="entry name" value="PBP_like_2"/>
    <property type="match status" value="1"/>
</dbReference>
<feature type="signal peptide" evidence="2">
    <location>
        <begin position="1"/>
        <end position="26"/>
    </location>
</feature>
<keyword evidence="5" id="KW-1185">Reference proteome</keyword>
<dbReference type="InterPro" id="IPR024370">
    <property type="entry name" value="PBP_domain"/>
</dbReference>
<name>A0ABY5PLC6_9ACTN</name>
<evidence type="ECO:0000256" key="1">
    <source>
        <dbReference type="ARBA" id="ARBA00022729"/>
    </source>
</evidence>
<organism evidence="4 5">
    <name type="scientific">Svornostia abyssi</name>
    <dbReference type="NCBI Taxonomy" id="2898438"/>
    <lineage>
        <taxon>Bacteria</taxon>
        <taxon>Bacillati</taxon>
        <taxon>Actinomycetota</taxon>
        <taxon>Thermoleophilia</taxon>
        <taxon>Solirubrobacterales</taxon>
        <taxon>Baekduiaceae</taxon>
        <taxon>Svornostia</taxon>
    </lineage>
</organism>
<dbReference type="RefSeq" id="WP_353865826.1">
    <property type="nucleotide sequence ID" value="NZ_CP088295.1"/>
</dbReference>
<dbReference type="Proteomes" id="UP001058860">
    <property type="component" value="Chromosome"/>
</dbReference>
<keyword evidence="1 2" id="KW-0732">Signal</keyword>
<reference evidence="5" key="1">
    <citation type="submission" date="2021-11" db="EMBL/GenBank/DDBJ databases">
        <title>Cultivation dependent microbiological survey of springs from the worlds oldest radium mine currently devoted to the extraction of radon-saturated water.</title>
        <authorList>
            <person name="Kapinusova G."/>
            <person name="Smrhova T."/>
            <person name="Strejcek M."/>
            <person name="Suman J."/>
            <person name="Jani K."/>
            <person name="Pajer P."/>
            <person name="Uhlik O."/>
        </authorList>
    </citation>
    <scope>NUCLEOTIDE SEQUENCE [LARGE SCALE GENOMIC DNA]</scope>
    <source>
        <strain evidence="5">J379</strain>
    </source>
</reference>
<dbReference type="PANTHER" id="PTHR30570">
    <property type="entry name" value="PERIPLASMIC PHOSPHATE BINDING COMPONENT OF PHOSPHATE ABC TRANSPORTER"/>
    <property type="match status" value="1"/>
</dbReference>
<feature type="chain" id="PRO_5045543369" evidence="2">
    <location>
        <begin position="27"/>
        <end position="282"/>
    </location>
</feature>
<dbReference type="PANTHER" id="PTHR30570:SF1">
    <property type="entry name" value="PHOSPHATE-BINDING PROTEIN PSTS"/>
    <property type="match status" value="1"/>
</dbReference>
<sequence length="282" mass="29406">MKTHTRGLAAVAALTAVAAVPATANAATIAGSGSSASTPYVEALFKAYKKVDKKNTFTYSANNGNAGAKDVQAGRSAFAIQTRPPLPSDSGLVYSKLFLDALTVSVNPANKLNDLQVSQVKDIFTGKVTEWSAFSGSGFSQPISAFGRVSTAGLYTFFTSAVLDGEAHGTNVTPLDKDGEVAVALSKNPQGIGYVGLANSRAGSGVKRLALNGVPPTPATIKSLKYPLSRYAWLVTSSTKPNQAALKFGDWIRSSYEAGVIIDKLGAVPAFNATKPKKKKKK</sequence>
<accession>A0ABY5PLC6</accession>
<feature type="domain" description="PBP" evidence="3">
    <location>
        <begin position="22"/>
        <end position="254"/>
    </location>
</feature>
<evidence type="ECO:0000256" key="2">
    <source>
        <dbReference type="SAM" id="SignalP"/>
    </source>
</evidence>
<evidence type="ECO:0000313" key="4">
    <source>
        <dbReference type="EMBL" id="UUY05367.1"/>
    </source>
</evidence>
<dbReference type="Gene3D" id="3.40.190.10">
    <property type="entry name" value="Periplasmic binding protein-like II"/>
    <property type="match status" value="2"/>
</dbReference>
<proteinExistence type="predicted"/>
<gene>
    <name evidence="4" type="ORF">LRS13_07545</name>
</gene>
<dbReference type="EMBL" id="CP088295">
    <property type="protein sequence ID" value="UUY05367.1"/>
    <property type="molecule type" value="Genomic_DNA"/>
</dbReference>
<evidence type="ECO:0000313" key="5">
    <source>
        <dbReference type="Proteomes" id="UP001058860"/>
    </source>
</evidence>
<protein>
    <submittedName>
        <fullName evidence="4">Substrate-binding domain-containing protein</fullName>
    </submittedName>
</protein>
<dbReference type="SUPFAM" id="SSF53850">
    <property type="entry name" value="Periplasmic binding protein-like II"/>
    <property type="match status" value="1"/>
</dbReference>